<keyword evidence="2" id="KW-0472">Membrane</keyword>
<proteinExistence type="inferred from homology"/>
<organism evidence="4 5">
    <name type="scientific">Nocardia cyriacigeorgica</name>
    <dbReference type="NCBI Taxonomy" id="135487"/>
    <lineage>
        <taxon>Bacteria</taxon>
        <taxon>Bacillati</taxon>
        <taxon>Actinomycetota</taxon>
        <taxon>Actinomycetes</taxon>
        <taxon>Mycobacteriales</taxon>
        <taxon>Nocardiaceae</taxon>
        <taxon>Nocardia</taxon>
    </lineage>
</organism>
<dbReference type="Gene3D" id="1.20.120.1220">
    <property type="match status" value="1"/>
</dbReference>
<dbReference type="Pfam" id="PF01478">
    <property type="entry name" value="Peptidase_A24"/>
    <property type="match status" value="1"/>
</dbReference>
<gene>
    <name evidence="4" type="ORF">GV789_00985</name>
</gene>
<feature type="transmembrane region" description="Helical" evidence="2">
    <location>
        <begin position="56"/>
        <end position="75"/>
    </location>
</feature>
<evidence type="ECO:0000256" key="1">
    <source>
        <dbReference type="ARBA" id="ARBA00005801"/>
    </source>
</evidence>
<dbReference type="RefSeq" id="WP_163828206.1">
    <property type="nucleotide sequence ID" value="NZ_JAAGUZ010000002.1"/>
</dbReference>
<dbReference type="EMBL" id="JAAGUZ010000002">
    <property type="protein sequence ID" value="NEW43040.1"/>
    <property type="molecule type" value="Genomic_DNA"/>
</dbReference>
<evidence type="ECO:0000256" key="2">
    <source>
        <dbReference type="SAM" id="Phobius"/>
    </source>
</evidence>
<dbReference type="InterPro" id="IPR050882">
    <property type="entry name" value="Prepilin_peptidase/N-MTase"/>
</dbReference>
<protein>
    <submittedName>
        <fullName evidence="4">Prepilin peptidase</fullName>
    </submittedName>
</protein>
<dbReference type="PANTHER" id="PTHR30487">
    <property type="entry name" value="TYPE 4 PREPILIN-LIKE PROTEINS LEADER PEPTIDE-PROCESSING ENZYME"/>
    <property type="match status" value="1"/>
</dbReference>
<dbReference type="GO" id="GO:0006465">
    <property type="term" value="P:signal peptide processing"/>
    <property type="evidence" value="ECO:0007669"/>
    <property type="project" value="TreeGrafter"/>
</dbReference>
<dbReference type="GO" id="GO:0005886">
    <property type="term" value="C:plasma membrane"/>
    <property type="evidence" value="ECO:0007669"/>
    <property type="project" value="TreeGrafter"/>
</dbReference>
<dbReference type="PANTHER" id="PTHR30487:SF0">
    <property type="entry name" value="PREPILIN LEADER PEPTIDASE_N-METHYLTRANSFERASE-RELATED"/>
    <property type="match status" value="1"/>
</dbReference>
<feature type="transmembrane region" description="Helical" evidence="2">
    <location>
        <begin position="29"/>
        <end position="49"/>
    </location>
</feature>
<evidence type="ECO:0000313" key="5">
    <source>
        <dbReference type="Proteomes" id="UP000468928"/>
    </source>
</evidence>
<comment type="caution">
    <text evidence="4">The sequence shown here is derived from an EMBL/GenBank/DDBJ whole genome shotgun (WGS) entry which is preliminary data.</text>
</comment>
<feature type="transmembrane region" description="Helical" evidence="2">
    <location>
        <begin position="95"/>
        <end position="121"/>
    </location>
</feature>
<sequence length="176" mass="17526">MEIFAFLVLGAWCIALSISDIRSRRLPDLLTAPGAVVILIFALGTGRFAAAASGAALLTVVYLVVHLVSPAAFGAGDVKLAVGLGAAAGMSGGQAWAWAAVVAPALTAVAGLAALSVSVCADPLVSTSARRSTGSVRSATPWRRVRAPTRPIGAGPVIVPHGPSMCAATLLAVAFG</sequence>
<feature type="domain" description="Prepilin type IV endopeptidase peptidase" evidence="3">
    <location>
        <begin position="7"/>
        <end position="102"/>
    </location>
</feature>
<evidence type="ECO:0000259" key="3">
    <source>
        <dbReference type="Pfam" id="PF01478"/>
    </source>
</evidence>
<dbReference type="GO" id="GO:0004190">
    <property type="term" value="F:aspartic-type endopeptidase activity"/>
    <property type="evidence" value="ECO:0007669"/>
    <property type="project" value="InterPro"/>
</dbReference>
<dbReference type="InterPro" id="IPR000045">
    <property type="entry name" value="Prepilin_IV_endopep_pep"/>
</dbReference>
<dbReference type="Proteomes" id="UP000468928">
    <property type="component" value="Unassembled WGS sequence"/>
</dbReference>
<comment type="similarity">
    <text evidence="1">Belongs to the peptidase A24 family.</text>
</comment>
<evidence type="ECO:0000313" key="4">
    <source>
        <dbReference type="EMBL" id="NEW43040.1"/>
    </source>
</evidence>
<keyword evidence="2" id="KW-0812">Transmembrane</keyword>
<accession>A0A6P1D1B8</accession>
<dbReference type="AlphaFoldDB" id="A0A6P1D1B8"/>
<reference evidence="4 5" key="1">
    <citation type="submission" date="2020-01" db="EMBL/GenBank/DDBJ databases">
        <title>Genetics and antimicrobial susceptibilities of Nocardia species isolated from the soil; a comparison with species isolated from humans.</title>
        <authorList>
            <person name="Carrasco G."/>
            <person name="Monzon S."/>
            <person name="Sansegundo M."/>
            <person name="Garcia E."/>
            <person name="Garrido N."/>
            <person name="Medina M.J."/>
            <person name="Villalon P."/>
            <person name="Ramirez-Arocha A.C."/>
            <person name="Jimenez P."/>
            <person name="Cuesta I."/>
            <person name="Valdezate S."/>
        </authorList>
    </citation>
    <scope>NUCLEOTIDE SEQUENCE [LARGE SCALE GENOMIC DNA]</scope>
    <source>
        <strain evidence="4 5">CNM20110639</strain>
    </source>
</reference>
<keyword evidence="2" id="KW-1133">Transmembrane helix</keyword>
<name>A0A6P1D1B8_9NOCA</name>